<protein>
    <submittedName>
        <fullName evidence="1">Uncharacterized protein</fullName>
    </submittedName>
</protein>
<reference evidence="1 2" key="1">
    <citation type="submission" date="2024-01" db="EMBL/GenBank/DDBJ databases">
        <title>Genome mining of biosynthetic gene clusters to explore secondary metabolites of Streptomyces sp.</title>
        <authorList>
            <person name="Baig A."/>
            <person name="Ajitkumar Shintre N."/>
            <person name="Kumar H."/>
            <person name="Anbarasu A."/>
            <person name="Ramaiah S."/>
        </authorList>
    </citation>
    <scope>NUCLEOTIDE SEQUENCE [LARGE SCALE GENOMIC DNA]</scope>
    <source>
        <strain evidence="1 2">A57</strain>
    </source>
</reference>
<evidence type="ECO:0000313" key="1">
    <source>
        <dbReference type="EMBL" id="MFB8776280.1"/>
    </source>
</evidence>
<evidence type="ECO:0000313" key="2">
    <source>
        <dbReference type="Proteomes" id="UP001585080"/>
    </source>
</evidence>
<comment type="caution">
    <text evidence="1">The sequence shown here is derived from an EMBL/GenBank/DDBJ whole genome shotgun (WGS) entry which is preliminary data.</text>
</comment>
<sequence length="132" mass="14925">MSTEPHRSLRYVDDITRDDVLALEAFIYSQLRPVQDAAGETGDTFCALRSLEILVCDSAGLLLALLDRGGRGQEERSTMLREWNRLRTTASWWEYRDGYDIGRWNRLEHVDAAAEAQHDAEIARIQAAAGDT</sequence>
<proteinExistence type="predicted"/>
<accession>A0ABV5EHJ1</accession>
<organism evidence="1 2">
    <name type="scientific">Streptomyces broussonetiae</name>
    <dbReference type="NCBI Taxonomy" id="2686304"/>
    <lineage>
        <taxon>Bacteria</taxon>
        <taxon>Bacillati</taxon>
        <taxon>Actinomycetota</taxon>
        <taxon>Actinomycetes</taxon>
        <taxon>Kitasatosporales</taxon>
        <taxon>Streptomycetaceae</taxon>
        <taxon>Streptomyces</taxon>
    </lineage>
</organism>
<name>A0ABV5EHJ1_9ACTN</name>
<gene>
    <name evidence="1" type="ORF">VSS16_26660</name>
</gene>
<dbReference type="RefSeq" id="WP_376734830.1">
    <property type="nucleotide sequence ID" value="NZ_JAYMRP010000029.1"/>
</dbReference>
<dbReference type="Proteomes" id="UP001585080">
    <property type="component" value="Unassembled WGS sequence"/>
</dbReference>
<keyword evidence="2" id="KW-1185">Reference proteome</keyword>
<dbReference type="EMBL" id="JAYMRP010000029">
    <property type="protein sequence ID" value="MFB8776280.1"/>
    <property type="molecule type" value="Genomic_DNA"/>
</dbReference>